<name>A0ABW1ETI8_9ACTN</name>
<keyword evidence="4" id="KW-1185">Reference proteome</keyword>
<dbReference type="Pfam" id="PF00501">
    <property type="entry name" value="AMP-binding"/>
    <property type="match status" value="1"/>
</dbReference>
<evidence type="ECO:0000259" key="1">
    <source>
        <dbReference type="Pfam" id="PF00501"/>
    </source>
</evidence>
<dbReference type="InterPro" id="IPR042099">
    <property type="entry name" value="ANL_N_sf"/>
</dbReference>
<dbReference type="Gene3D" id="3.30.300.30">
    <property type="match status" value="1"/>
</dbReference>
<feature type="domain" description="AMP-dependent synthetase/ligase" evidence="1">
    <location>
        <begin position="20"/>
        <end position="367"/>
    </location>
</feature>
<dbReference type="Gene3D" id="3.40.50.12780">
    <property type="entry name" value="N-terminal domain of ligase-like"/>
    <property type="match status" value="1"/>
</dbReference>
<accession>A0ABW1ETI8</accession>
<evidence type="ECO:0000313" key="4">
    <source>
        <dbReference type="Proteomes" id="UP001596067"/>
    </source>
</evidence>
<reference evidence="4" key="1">
    <citation type="journal article" date="2019" name="Int. J. Syst. Evol. Microbiol.">
        <title>The Global Catalogue of Microorganisms (GCM) 10K type strain sequencing project: providing services to taxonomists for standard genome sequencing and annotation.</title>
        <authorList>
            <consortium name="The Broad Institute Genomics Platform"/>
            <consortium name="The Broad Institute Genome Sequencing Center for Infectious Disease"/>
            <person name="Wu L."/>
            <person name="Ma J."/>
        </authorList>
    </citation>
    <scope>NUCLEOTIDE SEQUENCE [LARGE SCALE GENOMIC DNA]</scope>
    <source>
        <strain evidence="4">CGMCC 4.1469</strain>
    </source>
</reference>
<organism evidence="3 4">
    <name type="scientific">Kitasatospora aburaviensis</name>
    <dbReference type="NCBI Taxonomy" id="67265"/>
    <lineage>
        <taxon>Bacteria</taxon>
        <taxon>Bacillati</taxon>
        <taxon>Actinomycetota</taxon>
        <taxon>Actinomycetes</taxon>
        <taxon>Kitasatosporales</taxon>
        <taxon>Streptomycetaceae</taxon>
        <taxon>Kitasatospora</taxon>
    </lineage>
</organism>
<dbReference type="Proteomes" id="UP001596067">
    <property type="component" value="Unassembled WGS sequence"/>
</dbReference>
<dbReference type="Pfam" id="PF13193">
    <property type="entry name" value="AMP-binding_C"/>
    <property type="match status" value="1"/>
</dbReference>
<sequence length="511" mass="55010">MTGHGRENRTEQRLVHEMVAAQAQAHPDVIALRWPGGELTYRQVQASIQRLAGHLAGTSRAALFNDRSPELAIAVLAVLAGGGSYVPLDDTYPRGRLDYMLADSGADRLLCRAHLADLITVPEGCRLEVLDSVLDGEAPAEPPRPGAGARPEDLAYISYTSGSTGRPKGVVMPHGALANLISWQVENSGSTVGWNTLQLWPLSVDVSFQEIFGTWASGGTLVLVDEATRSNPTKLLAYIDEQRIDRVFLPFVSLHQVIEAAVQQDRFPGSLKEVVTAGEQLQIGESVRTFFSRTGASLENQYGTTETHVITAEKLTGDPAGWPVLPSIGRPIDNAVVKVVDAAMQPVKAGEVGEICIGGIAVADGYLNRPELTAERFRTWEGLGIPAYLTGDYGRVLPDGDLEFLGRRDTQVKIKGSRVELGEVESQLRDLPGVSDALVTVHATATGEQFLAAHCVRVPGERIEEERLRASLQGVLPGHMVPARYVVVDAFPFTPTGKVDRAALAQALTGR</sequence>
<dbReference type="InterPro" id="IPR000873">
    <property type="entry name" value="AMP-dep_synth/lig_dom"/>
</dbReference>
<dbReference type="InterPro" id="IPR020459">
    <property type="entry name" value="AMP-binding"/>
</dbReference>
<proteinExistence type="predicted"/>
<dbReference type="InterPro" id="IPR010071">
    <property type="entry name" value="AA_adenyl_dom"/>
</dbReference>
<dbReference type="InterPro" id="IPR020845">
    <property type="entry name" value="AMP-binding_CS"/>
</dbReference>
<protein>
    <submittedName>
        <fullName evidence="3">Amino acid adenylation domain-containing protein</fullName>
    </submittedName>
</protein>
<evidence type="ECO:0000313" key="3">
    <source>
        <dbReference type="EMBL" id="MFC5884967.1"/>
    </source>
</evidence>
<dbReference type="PROSITE" id="PS00455">
    <property type="entry name" value="AMP_BINDING"/>
    <property type="match status" value="1"/>
</dbReference>
<dbReference type="PRINTS" id="PR00154">
    <property type="entry name" value="AMPBINDING"/>
</dbReference>
<dbReference type="EMBL" id="JBHSOD010000007">
    <property type="protein sequence ID" value="MFC5884967.1"/>
    <property type="molecule type" value="Genomic_DNA"/>
</dbReference>
<dbReference type="PANTHER" id="PTHR45527:SF1">
    <property type="entry name" value="FATTY ACID SYNTHASE"/>
    <property type="match status" value="1"/>
</dbReference>
<comment type="caution">
    <text evidence="3">The sequence shown here is derived from an EMBL/GenBank/DDBJ whole genome shotgun (WGS) entry which is preliminary data.</text>
</comment>
<dbReference type="RefSeq" id="WP_313762832.1">
    <property type="nucleotide sequence ID" value="NZ_BAAAVH010000039.1"/>
</dbReference>
<feature type="domain" description="AMP-binding enzyme C-terminal" evidence="2">
    <location>
        <begin position="423"/>
        <end position="498"/>
    </location>
</feature>
<dbReference type="InterPro" id="IPR045851">
    <property type="entry name" value="AMP-bd_C_sf"/>
</dbReference>
<dbReference type="NCBIfam" id="TIGR01733">
    <property type="entry name" value="AA-adenyl-dom"/>
    <property type="match status" value="1"/>
</dbReference>
<dbReference type="SUPFAM" id="SSF56801">
    <property type="entry name" value="Acetyl-CoA synthetase-like"/>
    <property type="match status" value="1"/>
</dbReference>
<dbReference type="PANTHER" id="PTHR45527">
    <property type="entry name" value="NONRIBOSOMAL PEPTIDE SYNTHETASE"/>
    <property type="match status" value="1"/>
</dbReference>
<dbReference type="InterPro" id="IPR025110">
    <property type="entry name" value="AMP-bd_C"/>
</dbReference>
<gene>
    <name evidence="3" type="ORF">ACFP0N_08265</name>
</gene>
<evidence type="ECO:0000259" key="2">
    <source>
        <dbReference type="Pfam" id="PF13193"/>
    </source>
</evidence>